<feature type="domain" description="B box-type" evidence="8">
    <location>
        <begin position="7"/>
        <end position="35"/>
    </location>
</feature>
<evidence type="ECO:0000256" key="4">
    <source>
        <dbReference type="ARBA" id="ARBA00022801"/>
    </source>
</evidence>
<keyword evidence="5 7" id="KW-1133">Transmembrane helix</keyword>
<reference evidence="9 10" key="1">
    <citation type="submission" date="2023-04" db="EMBL/GenBank/DDBJ databases">
        <title>Genome Encyclopedia of Bacteria and Archaea VI: Functional Genomics of Type Strains.</title>
        <authorList>
            <person name="Whitman W."/>
        </authorList>
    </citation>
    <scope>NUCLEOTIDE SEQUENCE [LARGE SCALE GENOMIC DNA]</scope>
    <source>
        <strain evidence="9 10">SG_E_30_P1</strain>
    </source>
</reference>
<comment type="similarity">
    <text evidence="2">Belongs to the peptidase S54 family.</text>
</comment>
<dbReference type="SUPFAM" id="SSF57845">
    <property type="entry name" value="B-box zinc-binding domain"/>
    <property type="match status" value="1"/>
</dbReference>
<evidence type="ECO:0000256" key="6">
    <source>
        <dbReference type="ARBA" id="ARBA00023136"/>
    </source>
</evidence>
<feature type="transmembrane region" description="Helical" evidence="7">
    <location>
        <begin position="226"/>
        <end position="244"/>
    </location>
</feature>
<dbReference type="SUPFAM" id="SSF144091">
    <property type="entry name" value="Rhomboid-like"/>
    <property type="match status" value="1"/>
</dbReference>
<dbReference type="InterPro" id="IPR035952">
    <property type="entry name" value="Rhomboid-like_sf"/>
</dbReference>
<dbReference type="PROSITE" id="PS50119">
    <property type="entry name" value="ZF_BBOX"/>
    <property type="match status" value="1"/>
</dbReference>
<dbReference type="GO" id="GO:0006508">
    <property type="term" value="P:proteolysis"/>
    <property type="evidence" value="ECO:0007669"/>
    <property type="project" value="UniProtKB-KW"/>
</dbReference>
<evidence type="ECO:0000313" key="10">
    <source>
        <dbReference type="Proteomes" id="UP001160142"/>
    </source>
</evidence>
<keyword evidence="9" id="KW-0645">Protease</keyword>
<dbReference type="InterPro" id="IPR050925">
    <property type="entry name" value="Rhomboid_protease_S54"/>
</dbReference>
<feature type="transmembrane region" description="Helical" evidence="7">
    <location>
        <begin position="178"/>
        <end position="195"/>
    </location>
</feature>
<evidence type="ECO:0000256" key="5">
    <source>
        <dbReference type="ARBA" id="ARBA00022989"/>
    </source>
</evidence>
<evidence type="ECO:0000256" key="1">
    <source>
        <dbReference type="ARBA" id="ARBA00004141"/>
    </source>
</evidence>
<evidence type="ECO:0000256" key="2">
    <source>
        <dbReference type="ARBA" id="ARBA00009045"/>
    </source>
</evidence>
<evidence type="ECO:0000313" key="9">
    <source>
        <dbReference type="EMBL" id="MDH6182331.1"/>
    </source>
</evidence>
<dbReference type="GO" id="GO:0008233">
    <property type="term" value="F:peptidase activity"/>
    <property type="evidence" value="ECO:0007669"/>
    <property type="project" value="UniProtKB-KW"/>
</dbReference>
<evidence type="ECO:0000256" key="7">
    <source>
        <dbReference type="SAM" id="Phobius"/>
    </source>
</evidence>
<keyword evidence="6 7" id="KW-0472">Membrane</keyword>
<organism evidence="9 10">
    <name type="scientific">Antiquaquibacter oligotrophicus</name>
    <dbReference type="NCBI Taxonomy" id="2880260"/>
    <lineage>
        <taxon>Bacteria</taxon>
        <taxon>Bacillati</taxon>
        <taxon>Actinomycetota</taxon>
        <taxon>Actinomycetes</taxon>
        <taxon>Micrococcales</taxon>
        <taxon>Microbacteriaceae</taxon>
        <taxon>Antiquaquibacter</taxon>
    </lineage>
</organism>
<dbReference type="RefSeq" id="WP_322134613.1">
    <property type="nucleotide sequence ID" value="NZ_CP085036.1"/>
</dbReference>
<dbReference type="Pfam" id="PF01694">
    <property type="entry name" value="Rhomboid"/>
    <property type="match status" value="1"/>
</dbReference>
<dbReference type="PANTHER" id="PTHR43731:SF14">
    <property type="entry name" value="PRESENILIN-ASSOCIATED RHOMBOID-LIKE PROTEIN, MITOCHONDRIAL"/>
    <property type="match status" value="1"/>
</dbReference>
<evidence type="ECO:0000259" key="8">
    <source>
        <dbReference type="PROSITE" id="PS50119"/>
    </source>
</evidence>
<feature type="transmembrane region" description="Helical" evidence="7">
    <location>
        <begin position="75"/>
        <end position="93"/>
    </location>
</feature>
<feature type="transmembrane region" description="Helical" evidence="7">
    <location>
        <begin position="154"/>
        <end position="172"/>
    </location>
</feature>
<sequence length="279" mass="29772">MSDSAGTSSNVCYRHPNRQSYVLCQRCGRTICPECQTQAAVGVQCPECVREGRASVPRTKSPLRAAFSRGSTKPVVTWSIIAICVVLFVLQNIPVIGNYVVSFGAYRPVFTAILPWTLITSAFLHGSIFHILLNMYSLFIIGPVLERMLGRGRFLALYLLSALGGSVAVLLLAPASLVVGASGAIFGLLGAFFVIQRRLGGTNVQLLVIVGLNLVIGFVPGLNIAWQAHIGGLVAGAAVALVFVRTRRADQRTTQILFVSLIAVALVAITIARLVLPVS</sequence>
<dbReference type="InterPro" id="IPR000315">
    <property type="entry name" value="Znf_B-box"/>
</dbReference>
<dbReference type="EMBL" id="JARXVQ010000001">
    <property type="protein sequence ID" value="MDH6182331.1"/>
    <property type="molecule type" value="Genomic_DNA"/>
</dbReference>
<comment type="subcellular location">
    <subcellularLocation>
        <location evidence="1">Membrane</location>
        <topology evidence="1">Multi-pass membrane protein</topology>
    </subcellularLocation>
</comment>
<keyword evidence="3 7" id="KW-0812">Transmembrane</keyword>
<dbReference type="Proteomes" id="UP001160142">
    <property type="component" value="Unassembled WGS sequence"/>
</dbReference>
<protein>
    <submittedName>
        <fullName evidence="9">Membrane associated rhomboid family serine protease</fullName>
    </submittedName>
</protein>
<feature type="transmembrane region" description="Helical" evidence="7">
    <location>
        <begin position="113"/>
        <end position="133"/>
    </location>
</feature>
<name>A0ABT6KQS1_9MICO</name>
<dbReference type="InterPro" id="IPR022764">
    <property type="entry name" value="Peptidase_S54_rhomboid_dom"/>
</dbReference>
<dbReference type="Gene3D" id="1.20.1540.10">
    <property type="entry name" value="Rhomboid-like"/>
    <property type="match status" value="1"/>
</dbReference>
<keyword evidence="10" id="KW-1185">Reference proteome</keyword>
<accession>A0ABT6KQS1</accession>
<proteinExistence type="inferred from homology"/>
<dbReference type="PANTHER" id="PTHR43731">
    <property type="entry name" value="RHOMBOID PROTEASE"/>
    <property type="match status" value="1"/>
</dbReference>
<evidence type="ECO:0000256" key="3">
    <source>
        <dbReference type="ARBA" id="ARBA00022692"/>
    </source>
</evidence>
<comment type="caution">
    <text evidence="9">The sequence shown here is derived from an EMBL/GenBank/DDBJ whole genome shotgun (WGS) entry which is preliminary data.</text>
</comment>
<feature type="transmembrane region" description="Helical" evidence="7">
    <location>
        <begin position="256"/>
        <end position="276"/>
    </location>
</feature>
<gene>
    <name evidence="9" type="ORF">M2152_002513</name>
</gene>
<feature type="transmembrane region" description="Helical" evidence="7">
    <location>
        <begin position="202"/>
        <end position="220"/>
    </location>
</feature>
<keyword evidence="4" id="KW-0378">Hydrolase</keyword>